<comment type="caution">
    <text evidence="1">The sequence shown here is derived from an EMBL/GenBank/DDBJ whole genome shotgun (WGS) entry which is preliminary data.</text>
</comment>
<protein>
    <submittedName>
        <fullName evidence="1">Uncharacterized protein</fullName>
    </submittedName>
</protein>
<dbReference type="EMBL" id="CAVMJV010000023">
    <property type="protein sequence ID" value="CAK5073085.1"/>
    <property type="molecule type" value="Genomic_DNA"/>
</dbReference>
<evidence type="ECO:0000313" key="2">
    <source>
        <dbReference type="Proteomes" id="UP001497535"/>
    </source>
</evidence>
<proteinExistence type="predicted"/>
<keyword evidence="2" id="KW-1185">Reference proteome</keyword>
<sequence>MSRTISPYSSSSSSSQSKPTNNLLNQNIIMEEDLLQDETLYFERNRIKQLKDERRDIQKKTFTKWCNTYLSRARMEVQDLFADLGDGIMLLKFLEIISGESLGKPNRGRMRVQKIENINKSLEFLKQKKIQLENIGAEDIADGNEHLILGLIWTIILRFTIENIEIEAKESGERKHAKEALLLWCQRKTAGYPNVRIDNFSSSWRSGLAFCALIHSHHPELINFDGLNTQDPLSNLNMAFDVAERKLDIARLLDAEDVNVSCPDEKSIITYVSLFYHCFAKEKSELTGARRVAKVVGELVKLDCLQEDYEQLAADLLCWIHQKINELADRHFPNLLISLRELLATFSCFRKEEKPPKYKEKGELEALFFAIQTKRNAGRRKSYIPPEGLGLHDLESAWTELEKAEHARQGALISELQRQERLELRAQLFHKKADVRDAWLREMQSVLNQFECQQNSQTVEAGLRLLRNISAEYLPKTSRFALLSELSIELQRENFHDFENIRSRERDILSRWNKFLAILEQKEQELGRLGELSNLLGELEELKEELTQMGKELGRQRTQENCKHLAAVDELLRRLELTENNIRAKKEWLIQLNKKAKQYVKTVSSNIGGNEQLSECLNEREQQLNYLQSELKQHRAALQRAKEFFQFIAHWEEQISWLTDRLSLCQSLSTTRDLSNISQSQRAHKSLEAEMAGQWERTKLLIGDGERLNQPEEVHGRLEILQKQWEELRIANIALLSWIREADRLQQYFQDANETESWIRERMPLAQSEDFGRDISTAECLWRRHRQLEKEIFSYETEIKRLDILSNELAQTKFILDENIVEGEELEDDNEEGENNEEVEEEIVVPKIVALYAYNGNNKNKNGGNIFVSRGEELALLDNSNKDWWRVLTQTGMEGYLPSNYCELINDENVTIMQPKINKKRKEKIISLDGPSAIEKRQNKLNSDYQNIICLSKKRGKALGEATNLFKFFAECTDFEQWTKITGQNLQEPLNQEHLPALQKKFQKIRDEITNQGQTQFNQLTEMSEKLITQCTNINSYSHSRVGEVLKRKERIINLWSQLQSLLNKKIKKLEFAQNLWNFNEKCADTKEWLQEKGEQMPAQPSSSKTPTSDLKALQAVQRKLQNIERDLRPLADRMNTLWTQANQISEEQPERAEEVQAKVQSLEAMHAELLAQARAWIEQAERSQGQQMFEQAASELLDWTQKCSEQINLSCDLFPSSSSSLPSASEEASEEALRRNSELREQIDGKQFEFGYVEELGQRLIEKGYPKEQVKQKLEELEYARNELEFQWQKREDDCRRLLELQAFTREADRINSLNRGQLAFLDLSLSQADSVEKVQNLLKGQAEFEAKLSAQEERVLLFVASADRLIRTGHSQSTQIENQKREVIYGHQGVIERTQMRRAQLERGLALEGLRRDASELGLWINEKRHQMEQQNEVGGVGGLNWAQTRHQAFMLELPANRAELSRLAKSGAALIRDGVAEREAVANVLEPLEVEWTKLETLARQRGDLLGQEEQKVALLEEINEINGKIEEIENRLSDKTKGKDLRGLLEDRLNEISKKVNKMNEKKHFAVPELIEKVEELVVRFNSLHEPLERMRAELDESMGWHQLAFDVDVELQWIGEKKLIVECPQLGHSLTEVQQLVKRHEQLTAELDCHQPLVTELLNKGRKLANADGINKHSCHQEIDAKCLELSNSWKKLMEISARRRNLLNRALSREQLLFELSEAENWLSEKNKQLETREEGAISEGHGGAQTLLAWLKTLQNELGPFHSSLAELKNKCSNLKDFGIFEEEIAERESKIEEQANVLEERARLSAENANALVNLHNLEEEQQELEQWLEQKSKILSQDDCGANLEQWEKLRTKFNDERQQIRTLGHERLEKWENEANILSKKVPEHARYLEVLQGQNRLHTLWELINEYIEQREASLAQAGLLYRFLRDSEELEERVREKELTLPKDLGRDAKQSYGLILKHEVFENELAQLKEEIEVLVASGAQFEQLDENIQLCPLIDSWTRLQEASLLRGEQLMATYETHKFTSQVRDLLQWTQSALVEMGGEQTIRDLQTAEWLAEEHRRLRAELEGREQERSLLVNIGRDLERAGHCPSELVHQRLSGLDQAFAAAVQWHAFQREALQILAQIQARDRSLDALEQQREFDNKHLKEYKQEKSPAHRKRELNTLICVLATLEERISRLGEMAETLEEQGHAETEQIQALTRRVTNALNELGEHTNYVKRSLDAAEELAQFEAELADLTDWLIEKEESFRAQQVASFNSSNDSGQLTNKLERLKRQQALQSELTANTPRLERLLAHKEKIYVRQRGADVKQAITRCEEFFQRWNQLLAQSKALDAALEEARDLLELEQLADRFGAYLRDKEALVQAEELGGDLEHCQTLINRLKEAHKGVDEKTLIDANTLAKNRLINSKGGNTEASHIIDRLNDITKGWEHLSGRIHNYQALLEAALEVHRFNRDVDETNQRIGEKTSLLSAEQQAKDLAGVERLLRAQDQAERDMSAIHRKLNEHDEQAKLLLAQDPPLRETVLDSLRKLELSWQRLAELAHARRQALQQTYSLHHFLDLVRRTDQWAQSIRTKMSGQAPSRNVAEAERALQRHAERLAEIGARDEEFRSLREFCQRLLQEQPEHRSDLQRAQRRLQTLEHQTRQYWEREQQTLERSLLFQRILSQIGQIDCWLAGKQAQLDGLTAGESPESAEAAIRELGHFIVALESQLAERFSWIDSTNETLDSIANDHPEGSRVKERVEEIKEKCNELQKQTETKQRNLNANKHLAQFLRECAELITWMNAKLQLAMDDGYLDATALRLKLKKHLAFDAELRASEERIGRLQKRGQCLLNEEFVKDSNIGDKEESEERVRAQLEELNNGWTELLEKSAEKTDRLKSAYESYQLGRRISESECWLERVEAIISSEDHGIDCSSAEQLLEQFENLRTEIRAKGLLIEELFQEAYKLMEKAGEDLGTNRQILYERAEALRGRWNAVDEPCQIRSQNLSEAVSFYHWADQTDEQIEWLESRVRLLESSDYGRSLHSAQSLLQKHQILEKEFSVRQPTFDQLITTGEKMLLVEMKNNNLNEENKKEKKQKGLKSGELTERLDKLHDLITLFRALASVREQRLNESLLSQEFYAEAAEAEHWMKERLIPPTNIQLASHHQESGRQAEAQLRRCLALEKEISTFEDQLKKLGEKCERMVSADHFDLTSLQTRYGQLLELFSQLSLQCQQRKTQTTNAIRYFGFVRRADELLQWLRERLSLAEREDYGQDLEECELLAQQFHEVVRELASAGERVAQVLTLKEELLREKHPNAGSIRAKGQDVQQLWHEVNEAANERQQALIDGKNIHLFDQKADELLERLAEKEAYLLAQSEEQFGGIDLDQMFGQRERHNNEFMHSLDVLSRQVLELCAEADRIVEVFPRTSEHLEVRRGELIEQLKDVREGADRQAERLAQSQANHQYFQAN</sequence>
<name>A0ACB0Z2B3_MELEN</name>
<gene>
    <name evidence="1" type="ORF">MENTE1834_LOCUS19725</name>
</gene>
<reference evidence="1" key="1">
    <citation type="submission" date="2023-11" db="EMBL/GenBank/DDBJ databases">
        <authorList>
            <person name="Poullet M."/>
        </authorList>
    </citation>
    <scope>NUCLEOTIDE SEQUENCE</scope>
    <source>
        <strain evidence="1">E1834</strain>
    </source>
</reference>
<organism evidence="1 2">
    <name type="scientific">Meloidogyne enterolobii</name>
    <name type="common">Root-knot nematode worm</name>
    <name type="synonym">Meloidogyne mayaguensis</name>
    <dbReference type="NCBI Taxonomy" id="390850"/>
    <lineage>
        <taxon>Eukaryota</taxon>
        <taxon>Metazoa</taxon>
        <taxon>Ecdysozoa</taxon>
        <taxon>Nematoda</taxon>
        <taxon>Chromadorea</taxon>
        <taxon>Rhabditida</taxon>
        <taxon>Tylenchina</taxon>
        <taxon>Tylenchomorpha</taxon>
        <taxon>Tylenchoidea</taxon>
        <taxon>Meloidogynidae</taxon>
        <taxon>Meloidogyninae</taxon>
        <taxon>Meloidogyne</taxon>
    </lineage>
</organism>
<dbReference type="Proteomes" id="UP001497535">
    <property type="component" value="Unassembled WGS sequence"/>
</dbReference>
<evidence type="ECO:0000313" key="1">
    <source>
        <dbReference type="EMBL" id="CAK5073085.1"/>
    </source>
</evidence>
<accession>A0ACB0Z2B3</accession>